<evidence type="ECO:0000259" key="17">
    <source>
        <dbReference type="PROSITE" id="PS51399"/>
    </source>
</evidence>
<evidence type="ECO:0000256" key="14">
    <source>
        <dbReference type="ARBA" id="ARBA00042371"/>
    </source>
</evidence>
<dbReference type="Gene3D" id="3.30.420.210">
    <property type="entry name" value="SEP domain"/>
    <property type="match status" value="1"/>
</dbReference>
<name>A0A4W3JJV5_CALMI</name>
<dbReference type="AlphaFoldDB" id="A0A4W3JJV5"/>
<dbReference type="GO" id="GO:0000045">
    <property type="term" value="P:autophagosome assembly"/>
    <property type="evidence" value="ECO:0007669"/>
    <property type="project" value="TreeGrafter"/>
</dbReference>
<dbReference type="InterPro" id="IPR009060">
    <property type="entry name" value="UBA-like_sf"/>
</dbReference>
<evidence type="ECO:0000256" key="12">
    <source>
        <dbReference type="ARBA" id="ARBA00040562"/>
    </source>
</evidence>
<feature type="compositionally biased region" description="Basic and acidic residues" evidence="15">
    <location>
        <begin position="82"/>
        <end position="97"/>
    </location>
</feature>
<evidence type="ECO:0000256" key="2">
    <source>
        <dbReference type="ARBA" id="ARBA00004240"/>
    </source>
</evidence>
<dbReference type="PANTHER" id="PTHR23333">
    <property type="entry name" value="UBX DOMAIN CONTAINING PROTEIN"/>
    <property type="match status" value="1"/>
</dbReference>
<dbReference type="CDD" id="cd14348">
    <property type="entry name" value="UBA_p47"/>
    <property type="match status" value="1"/>
</dbReference>
<dbReference type="PROSITE" id="PS51399">
    <property type="entry name" value="SEP"/>
    <property type="match status" value="1"/>
</dbReference>
<evidence type="ECO:0000256" key="4">
    <source>
        <dbReference type="ARBA" id="ARBA00004514"/>
    </source>
</evidence>
<dbReference type="GeneID" id="103180709"/>
<gene>
    <name evidence="18" type="primary">LOC103180709</name>
</gene>
<reference evidence="19" key="2">
    <citation type="journal article" date="2007" name="PLoS Biol.">
        <title>Survey sequencing and comparative analysis of the elephant shark (Callorhinchus milii) genome.</title>
        <authorList>
            <person name="Venkatesh B."/>
            <person name="Kirkness E.F."/>
            <person name="Loh Y.H."/>
            <person name="Halpern A.L."/>
            <person name="Lee A.P."/>
            <person name="Johnson J."/>
            <person name="Dandona N."/>
            <person name="Viswanathan L.D."/>
            <person name="Tay A."/>
            <person name="Venter J.C."/>
            <person name="Strausberg R.L."/>
            <person name="Brenner S."/>
        </authorList>
    </citation>
    <scope>NUCLEOTIDE SEQUENCE [LARGE SCALE GENOMIC DNA]</scope>
</reference>
<dbReference type="SUPFAM" id="SSF46934">
    <property type="entry name" value="UBA-like"/>
    <property type="match status" value="1"/>
</dbReference>
<dbReference type="InterPro" id="IPR001012">
    <property type="entry name" value="UBX_dom"/>
</dbReference>
<sequence>MADAAQREKTERFVRVTGATEERAALHLRAAEWDVQLALASFYKDERDHQPIQQEAPVFSNATNFKPAVNSGNHSKIASMNDLKKNEQSKSDGEEGQRFYAGGSEHSGQQIVGPPKKRNPNEIVEELFKEAEEHGAVPVDHWAAESSRAMPFSGGGYRLGASLQEHSTFLSEDKRRDSVQDVQILLKLWKNGFSLDDGELRTYNDPANSRFLESVGRGEIPLELQRLVHGGQVSLDMEDHRREEYLRHKLKFKPFSGEGQKLGSPTPTIVSTPSSPEEEFKHFVNVMSIDDSVPTTNIQIRLADGSRVVQKFNQSHRIHDIRQFIVQHYPVFAASSFLLMTTFPNKELTDEDQTLQEAKLLNAVIVQRLK</sequence>
<evidence type="ECO:0000256" key="1">
    <source>
        <dbReference type="ARBA" id="ARBA00004123"/>
    </source>
</evidence>
<dbReference type="PROSITE" id="PS50033">
    <property type="entry name" value="UBX"/>
    <property type="match status" value="1"/>
</dbReference>
<dbReference type="STRING" id="7868.ENSCMIP00000043709"/>
<dbReference type="GeneTree" id="ENSGT00520000055567"/>
<keyword evidence="6" id="KW-0963">Cytoplasm</keyword>
<evidence type="ECO:0000256" key="11">
    <source>
        <dbReference type="ARBA" id="ARBA00038241"/>
    </source>
</evidence>
<dbReference type="GO" id="GO:0043130">
    <property type="term" value="F:ubiquitin binding"/>
    <property type="evidence" value="ECO:0007669"/>
    <property type="project" value="TreeGrafter"/>
</dbReference>
<dbReference type="InterPro" id="IPR012989">
    <property type="entry name" value="SEP_domain"/>
</dbReference>
<dbReference type="Pfam" id="PF00789">
    <property type="entry name" value="UBX"/>
    <property type="match status" value="1"/>
</dbReference>
<dbReference type="FunFam" id="3.30.420.210:FF:000001">
    <property type="entry name" value="NSFL1 (P97) cofactor (P47)"/>
    <property type="match status" value="1"/>
</dbReference>
<organism evidence="18 19">
    <name type="scientific">Callorhinchus milii</name>
    <name type="common">Ghost shark</name>
    <dbReference type="NCBI Taxonomy" id="7868"/>
    <lineage>
        <taxon>Eukaryota</taxon>
        <taxon>Metazoa</taxon>
        <taxon>Chordata</taxon>
        <taxon>Craniata</taxon>
        <taxon>Vertebrata</taxon>
        <taxon>Chondrichthyes</taxon>
        <taxon>Holocephali</taxon>
        <taxon>Chimaeriformes</taxon>
        <taxon>Callorhinchidae</taxon>
        <taxon>Callorhinchus</taxon>
    </lineage>
</organism>
<evidence type="ECO:0000256" key="5">
    <source>
        <dbReference type="ARBA" id="ARBA00004555"/>
    </source>
</evidence>
<dbReference type="GO" id="GO:0005794">
    <property type="term" value="C:Golgi apparatus"/>
    <property type="evidence" value="ECO:0007669"/>
    <property type="project" value="UniProtKB-SubCell"/>
</dbReference>
<dbReference type="SMART" id="SM00166">
    <property type="entry name" value="UBX"/>
    <property type="match status" value="1"/>
</dbReference>
<dbReference type="Pfam" id="PF14555">
    <property type="entry name" value="UBA_4"/>
    <property type="match status" value="1"/>
</dbReference>
<proteinExistence type="inferred from homology"/>
<keyword evidence="10" id="KW-0539">Nucleus</keyword>
<feature type="region of interest" description="Disordered" evidence="15">
    <location>
        <begin position="63"/>
        <end position="119"/>
    </location>
</feature>
<evidence type="ECO:0000313" key="18">
    <source>
        <dbReference type="Ensembl" id="ENSCMIP00000043709.1"/>
    </source>
</evidence>
<dbReference type="InParanoid" id="A0A4W3JJV5"/>
<evidence type="ECO:0000259" key="16">
    <source>
        <dbReference type="PROSITE" id="PS50033"/>
    </source>
</evidence>
<evidence type="ECO:0000256" key="9">
    <source>
        <dbReference type="ARBA" id="ARBA00023212"/>
    </source>
</evidence>
<reference evidence="19" key="3">
    <citation type="journal article" date="2014" name="Nature">
        <title>Elephant shark genome provides unique insights into gnathostome evolution.</title>
        <authorList>
            <consortium name="International Elephant Shark Genome Sequencing Consortium"/>
            <person name="Venkatesh B."/>
            <person name="Lee A.P."/>
            <person name="Ravi V."/>
            <person name="Maurya A.K."/>
            <person name="Lian M.M."/>
            <person name="Swann J.B."/>
            <person name="Ohta Y."/>
            <person name="Flajnik M.F."/>
            <person name="Sutoh Y."/>
            <person name="Kasahara M."/>
            <person name="Hoon S."/>
            <person name="Gangu V."/>
            <person name="Roy S.W."/>
            <person name="Irimia M."/>
            <person name="Korzh V."/>
            <person name="Kondrychyn I."/>
            <person name="Lim Z.W."/>
            <person name="Tay B.H."/>
            <person name="Tohari S."/>
            <person name="Kong K.W."/>
            <person name="Ho S."/>
            <person name="Lorente-Galdos B."/>
            <person name="Quilez J."/>
            <person name="Marques-Bonet T."/>
            <person name="Raney B.J."/>
            <person name="Ingham P.W."/>
            <person name="Tay A."/>
            <person name="Hillier L.W."/>
            <person name="Minx P."/>
            <person name="Boehm T."/>
            <person name="Wilson R.K."/>
            <person name="Brenner S."/>
            <person name="Warren W.C."/>
        </authorList>
    </citation>
    <scope>NUCLEOTIDE SEQUENCE [LARGE SCALE GENOMIC DNA]</scope>
</reference>
<dbReference type="InterPro" id="IPR036241">
    <property type="entry name" value="NSFL1C_SEP_dom_sf"/>
</dbReference>
<dbReference type="Ensembl" id="ENSCMIT00000044333.1">
    <property type="protein sequence ID" value="ENSCMIP00000043709.1"/>
    <property type="gene ID" value="ENSCMIG00000018119.1"/>
</dbReference>
<reference evidence="18" key="5">
    <citation type="submission" date="2025-09" db="UniProtKB">
        <authorList>
            <consortium name="Ensembl"/>
        </authorList>
    </citation>
    <scope>IDENTIFICATION</scope>
</reference>
<keyword evidence="8" id="KW-0333">Golgi apparatus</keyword>
<dbReference type="PANTHER" id="PTHR23333:SF14">
    <property type="entry name" value="UBX DOMAIN-CONTAINING PROTEIN 2B"/>
    <property type="match status" value="1"/>
</dbReference>
<dbReference type="GO" id="GO:0031468">
    <property type="term" value="P:nuclear membrane reassembly"/>
    <property type="evidence" value="ECO:0007669"/>
    <property type="project" value="TreeGrafter"/>
</dbReference>
<dbReference type="CDD" id="cd17161">
    <property type="entry name" value="UBX_UBXN2B"/>
    <property type="match status" value="1"/>
</dbReference>
<evidence type="ECO:0000256" key="8">
    <source>
        <dbReference type="ARBA" id="ARBA00023034"/>
    </source>
</evidence>
<evidence type="ECO:0000256" key="10">
    <source>
        <dbReference type="ARBA" id="ARBA00023242"/>
    </source>
</evidence>
<feature type="compositionally biased region" description="Polar residues" evidence="15">
    <location>
        <begin position="63"/>
        <end position="78"/>
    </location>
</feature>
<dbReference type="SUPFAM" id="SSF54236">
    <property type="entry name" value="Ubiquitin-like"/>
    <property type="match status" value="1"/>
</dbReference>
<feature type="domain" description="UBX" evidence="16">
    <location>
        <begin position="291"/>
        <end position="368"/>
    </location>
</feature>
<protein>
    <recommendedName>
        <fullName evidence="12">UBX domain-containing protein 2B</fullName>
    </recommendedName>
    <alternativeName>
        <fullName evidence="14">NSFL1 cofactor p37</fullName>
    </alternativeName>
    <alternativeName>
        <fullName evidence="13">p97 cofactor p37</fullName>
    </alternativeName>
</protein>
<evidence type="ECO:0000256" key="6">
    <source>
        <dbReference type="ARBA" id="ARBA00022490"/>
    </source>
</evidence>
<dbReference type="GO" id="GO:0005829">
    <property type="term" value="C:cytosol"/>
    <property type="evidence" value="ECO:0007669"/>
    <property type="project" value="UniProtKB-SubCell"/>
</dbReference>
<comment type="similarity">
    <text evidence="11">Belongs to the NSFL1C family.</text>
</comment>
<dbReference type="GO" id="GO:0005634">
    <property type="term" value="C:nucleus"/>
    <property type="evidence" value="ECO:0007669"/>
    <property type="project" value="UniProtKB-SubCell"/>
</dbReference>
<dbReference type="FunCoup" id="A0A4W3JJV5">
    <property type="interactions" value="707"/>
</dbReference>
<feature type="domain" description="SEP" evidence="17">
    <location>
        <begin position="181"/>
        <end position="246"/>
    </location>
</feature>
<evidence type="ECO:0000256" key="13">
    <source>
        <dbReference type="ARBA" id="ARBA00041414"/>
    </source>
</evidence>
<accession>A0A4W3JJV5</accession>
<evidence type="ECO:0000256" key="15">
    <source>
        <dbReference type="SAM" id="MobiDB-lite"/>
    </source>
</evidence>
<evidence type="ECO:0000256" key="3">
    <source>
        <dbReference type="ARBA" id="ARBA00004300"/>
    </source>
</evidence>
<dbReference type="SUPFAM" id="SSF102848">
    <property type="entry name" value="NSFL1 (p97 ATPase) cofactor p47, SEP domain"/>
    <property type="match status" value="1"/>
</dbReference>
<reference evidence="18" key="4">
    <citation type="submission" date="2025-08" db="UniProtKB">
        <authorList>
            <consortium name="Ensembl"/>
        </authorList>
    </citation>
    <scope>IDENTIFICATION</scope>
</reference>
<dbReference type="OMA" id="REVLHCN"/>
<dbReference type="GO" id="GO:0005813">
    <property type="term" value="C:centrosome"/>
    <property type="evidence" value="ECO:0007669"/>
    <property type="project" value="UniProtKB-SubCell"/>
</dbReference>
<dbReference type="SMART" id="SM00553">
    <property type="entry name" value="SEP"/>
    <property type="match status" value="1"/>
</dbReference>
<keyword evidence="19" id="KW-1185">Reference proteome</keyword>
<keyword evidence="9" id="KW-0206">Cytoskeleton</keyword>
<evidence type="ECO:0000313" key="19">
    <source>
        <dbReference type="Proteomes" id="UP000314986"/>
    </source>
</evidence>
<dbReference type="OrthoDB" id="25887at2759"/>
<comment type="subcellular location">
    <subcellularLocation>
        <location evidence="3">Cytoplasm</location>
        <location evidence="3">Cytoskeleton</location>
        <location evidence="3">Microtubule organizing center</location>
        <location evidence="3">Centrosome</location>
    </subcellularLocation>
    <subcellularLocation>
        <location evidence="4">Cytoplasm</location>
        <location evidence="4">Cytosol</location>
    </subcellularLocation>
    <subcellularLocation>
        <location evidence="2">Endoplasmic reticulum</location>
    </subcellularLocation>
    <subcellularLocation>
        <location evidence="5">Golgi apparatus</location>
    </subcellularLocation>
    <subcellularLocation>
        <location evidence="1">Nucleus</location>
    </subcellularLocation>
</comment>
<dbReference type="GO" id="GO:0043161">
    <property type="term" value="P:proteasome-mediated ubiquitin-dependent protein catabolic process"/>
    <property type="evidence" value="ECO:0007669"/>
    <property type="project" value="TreeGrafter"/>
</dbReference>
<dbReference type="Pfam" id="PF08059">
    <property type="entry name" value="SEP"/>
    <property type="match status" value="1"/>
</dbReference>
<dbReference type="Proteomes" id="UP000314986">
    <property type="component" value="Unassembled WGS sequence"/>
</dbReference>
<evidence type="ECO:0000256" key="7">
    <source>
        <dbReference type="ARBA" id="ARBA00022824"/>
    </source>
</evidence>
<dbReference type="RefSeq" id="XP_007894895.1">
    <property type="nucleotide sequence ID" value="XM_007896704.2"/>
</dbReference>
<dbReference type="GO" id="GO:0007030">
    <property type="term" value="P:Golgi organization"/>
    <property type="evidence" value="ECO:0007669"/>
    <property type="project" value="TreeGrafter"/>
</dbReference>
<reference evidence="19" key="1">
    <citation type="journal article" date="2006" name="Science">
        <title>Ancient noncoding elements conserved in the human genome.</title>
        <authorList>
            <person name="Venkatesh B."/>
            <person name="Kirkness E.F."/>
            <person name="Loh Y.H."/>
            <person name="Halpern A.L."/>
            <person name="Lee A.P."/>
            <person name="Johnson J."/>
            <person name="Dandona N."/>
            <person name="Viswanathan L.D."/>
            <person name="Tay A."/>
            <person name="Venter J.C."/>
            <person name="Strausberg R.L."/>
            <person name="Brenner S."/>
        </authorList>
    </citation>
    <scope>NUCLEOTIDE SEQUENCE [LARGE SCALE GENOMIC DNA]</scope>
</reference>
<dbReference type="GO" id="GO:0005783">
    <property type="term" value="C:endoplasmic reticulum"/>
    <property type="evidence" value="ECO:0007669"/>
    <property type="project" value="UniProtKB-SubCell"/>
</dbReference>
<dbReference type="GO" id="GO:0061025">
    <property type="term" value="P:membrane fusion"/>
    <property type="evidence" value="ECO:0007669"/>
    <property type="project" value="TreeGrafter"/>
</dbReference>
<keyword evidence="7" id="KW-0256">Endoplasmic reticulum</keyword>
<dbReference type="InterPro" id="IPR029071">
    <property type="entry name" value="Ubiquitin-like_domsf"/>
</dbReference>
<dbReference type="Gene3D" id="3.10.20.90">
    <property type="entry name" value="Phosphatidylinositol 3-kinase Catalytic Subunit, Chain A, domain 1"/>
    <property type="match status" value="1"/>
</dbReference>
<dbReference type="Gene3D" id="1.10.8.10">
    <property type="entry name" value="DNA helicase RuvA subunit, C-terminal domain"/>
    <property type="match status" value="1"/>
</dbReference>